<dbReference type="AlphaFoldDB" id="A0A0K2UJ13"/>
<reference evidence="1" key="1">
    <citation type="submission" date="2014-05" db="EMBL/GenBank/DDBJ databases">
        <authorList>
            <person name="Chronopoulou M."/>
        </authorList>
    </citation>
    <scope>NUCLEOTIDE SEQUENCE</scope>
    <source>
        <tissue evidence="1">Whole organism</tissue>
    </source>
</reference>
<proteinExistence type="predicted"/>
<name>A0A0K2UJ13_LEPSM</name>
<organism evidence="1">
    <name type="scientific">Lepeophtheirus salmonis</name>
    <name type="common">Salmon louse</name>
    <name type="synonym">Caligus salmonis</name>
    <dbReference type="NCBI Taxonomy" id="72036"/>
    <lineage>
        <taxon>Eukaryota</taxon>
        <taxon>Metazoa</taxon>
        <taxon>Ecdysozoa</taxon>
        <taxon>Arthropoda</taxon>
        <taxon>Crustacea</taxon>
        <taxon>Multicrustacea</taxon>
        <taxon>Hexanauplia</taxon>
        <taxon>Copepoda</taxon>
        <taxon>Siphonostomatoida</taxon>
        <taxon>Caligidae</taxon>
        <taxon>Lepeophtheirus</taxon>
    </lineage>
</organism>
<sequence>MNASTIPKATVCWVKNRLADGEQP</sequence>
<dbReference type="EMBL" id="HACA01020674">
    <property type="protein sequence ID" value="CDW38035.1"/>
    <property type="molecule type" value="Transcribed_RNA"/>
</dbReference>
<protein>
    <submittedName>
        <fullName evidence="1">Uncharacterized protein</fullName>
    </submittedName>
</protein>
<evidence type="ECO:0000313" key="1">
    <source>
        <dbReference type="EMBL" id="CDW38035.1"/>
    </source>
</evidence>
<accession>A0A0K2UJ13</accession>